<evidence type="ECO:0000313" key="5">
    <source>
        <dbReference type="EMBL" id="SFC23371.1"/>
    </source>
</evidence>
<dbReference type="GO" id="GO:0016491">
    <property type="term" value="F:oxidoreductase activity"/>
    <property type="evidence" value="ECO:0007669"/>
    <property type="project" value="InterPro"/>
</dbReference>
<gene>
    <name evidence="5" type="ORF">SAMN04488094_103158</name>
</gene>
<dbReference type="RefSeq" id="WP_093360132.1">
    <property type="nucleotide sequence ID" value="NZ_FOLG01000003.1"/>
</dbReference>
<evidence type="ECO:0000313" key="6">
    <source>
        <dbReference type="Proteomes" id="UP000198728"/>
    </source>
</evidence>
<dbReference type="PROSITE" id="PS51379">
    <property type="entry name" value="4FE4S_FER_2"/>
    <property type="match status" value="3"/>
</dbReference>
<evidence type="ECO:0000256" key="1">
    <source>
        <dbReference type="ARBA" id="ARBA00022723"/>
    </source>
</evidence>
<dbReference type="OrthoDB" id="9803192at2"/>
<keyword evidence="2" id="KW-0408">Iron</keyword>
<dbReference type="STRING" id="441112.SAMN04488094_103158"/>
<dbReference type="Gene3D" id="3.50.50.60">
    <property type="entry name" value="FAD/NAD(P)-binding domain"/>
    <property type="match status" value="2"/>
</dbReference>
<keyword evidence="3" id="KW-0411">Iron-sulfur</keyword>
<dbReference type="AlphaFoldDB" id="A0A1I1HHP6"/>
<feature type="domain" description="4Fe-4S ferredoxin-type" evidence="4">
    <location>
        <begin position="78"/>
        <end position="107"/>
    </location>
</feature>
<dbReference type="SUPFAM" id="SSF51971">
    <property type="entry name" value="Nucleotide-binding domain"/>
    <property type="match status" value="2"/>
</dbReference>
<dbReference type="PRINTS" id="PR00469">
    <property type="entry name" value="PNDRDTASEII"/>
</dbReference>
<protein>
    <submittedName>
        <fullName evidence="5">Glutamate synthase (NADPH/NADH) small chain</fullName>
    </submittedName>
</protein>
<feature type="domain" description="4Fe-4S ferredoxin-type" evidence="4">
    <location>
        <begin position="173"/>
        <end position="201"/>
    </location>
</feature>
<dbReference type="Gene3D" id="1.10.1060.10">
    <property type="entry name" value="Alpha-helical ferredoxin"/>
    <property type="match status" value="1"/>
</dbReference>
<feature type="domain" description="4Fe-4S ferredoxin-type" evidence="4">
    <location>
        <begin position="37"/>
        <end position="66"/>
    </location>
</feature>
<keyword evidence="1" id="KW-0479">Metal-binding</keyword>
<dbReference type="InterPro" id="IPR028261">
    <property type="entry name" value="DPD_II"/>
</dbReference>
<dbReference type="InterPro" id="IPR017900">
    <property type="entry name" value="4Fe4S_Fe_S_CS"/>
</dbReference>
<sequence>MGLREVLTPFTVWKHVFDEPVTIKNPIGRPAADRYRGFHQNDMASCIGCGTCEAICQNAAIDMVPVDGIETRTGDSGLRPQIDYGRCCWCALCVDVCMTGSLTMSNEYTWVDTDPDAFRFVPGLEEPWKDDEEGYEREGKRVLSGIERIHMEEMPPETRISNFEEIVDGYSRAEAILEADRCVECGLCVATCPAHMSIPDYIAAVRDQDYDRGLEILYETNPFSEVCGRVCTHKCETSCAALHEGDPIAIRWLKRHIVDEVPFDRRLELIGKPAAPTGRKVAIIGAGPAGLTAAFDLARAGHGVVVFEALSHAGGMMRYGIPEYRLPYEALDRDIGVIEAMGVEIRTNCRVGRDVTMDALRRDYDSVILAIGLNMGRSTRVPGTEGPGVEKAVDLLRRITDGEEVPVPERLVVIGGGNVAMDIARSMARLQMQKYGRVGVTLTALEDIDHFLADREEIVESREEGVQIFDARGPQEVVRDESGAVTGLRTWRVKSIFDADGRFAPAYDEGDEQIHEGTMVIEAIGQMADTSLLEEALTEALEWNRGRIRIDGAFRTSEPWLFAAGDAVKGPDVINAVADGHRVARTVMDELAAREVMQ</sequence>
<evidence type="ECO:0000256" key="2">
    <source>
        <dbReference type="ARBA" id="ARBA00023004"/>
    </source>
</evidence>
<dbReference type="Pfam" id="PF12838">
    <property type="entry name" value="Fer4_7"/>
    <property type="match status" value="1"/>
</dbReference>
<dbReference type="SUPFAM" id="SSF54862">
    <property type="entry name" value="4Fe-4S ferredoxins"/>
    <property type="match status" value="1"/>
</dbReference>
<dbReference type="InterPro" id="IPR017896">
    <property type="entry name" value="4Fe4S_Fe-S-bd"/>
</dbReference>
<dbReference type="Pfam" id="PF14691">
    <property type="entry name" value="Fer4_20"/>
    <property type="match status" value="1"/>
</dbReference>
<dbReference type="SUPFAM" id="SSF46548">
    <property type="entry name" value="alpha-helical ferredoxin"/>
    <property type="match status" value="1"/>
</dbReference>
<dbReference type="Proteomes" id="UP000198728">
    <property type="component" value="Unassembled WGS sequence"/>
</dbReference>
<dbReference type="Pfam" id="PF07992">
    <property type="entry name" value="Pyr_redox_2"/>
    <property type="match status" value="1"/>
</dbReference>
<dbReference type="PANTHER" id="PTHR42783">
    <property type="entry name" value="GLUTAMATE SYNTHASE [NADPH] SMALL CHAIN"/>
    <property type="match status" value="1"/>
</dbReference>
<name>A0A1I1HHP6_9RHOB</name>
<dbReference type="GO" id="GO:0046872">
    <property type="term" value="F:metal ion binding"/>
    <property type="evidence" value="ECO:0007669"/>
    <property type="project" value="UniProtKB-KW"/>
</dbReference>
<accession>A0A1I1HHP6</accession>
<evidence type="ECO:0000259" key="4">
    <source>
        <dbReference type="PROSITE" id="PS51379"/>
    </source>
</evidence>
<reference evidence="5 6" key="1">
    <citation type="submission" date="2016-10" db="EMBL/GenBank/DDBJ databases">
        <authorList>
            <person name="de Groot N.N."/>
        </authorList>
    </citation>
    <scope>NUCLEOTIDE SEQUENCE [LARGE SCALE GENOMIC DNA]</scope>
    <source>
        <strain evidence="5 6">DSM 19548</strain>
    </source>
</reference>
<dbReference type="PRINTS" id="PR00368">
    <property type="entry name" value="FADPNR"/>
</dbReference>
<dbReference type="InterPro" id="IPR036188">
    <property type="entry name" value="FAD/NAD-bd_sf"/>
</dbReference>
<dbReference type="InterPro" id="IPR023753">
    <property type="entry name" value="FAD/NAD-binding_dom"/>
</dbReference>
<dbReference type="PANTHER" id="PTHR42783:SF3">
    <property type="entry name" value="GLUTAMATE SYNTHASE [NADPH] SMALL CHAIN-RELATED"/>
    <property type="match status" value="1"/>
</dbReference>
<dbReference type="GO" id="GO:0051536">
    <property type="term" value="F:iron-sulfur cluster binding"/>
    <property type="evidence" value="ECO:0007669"/>
    <property type="project" value="UniProtKB-KW"/>
</dbReference>
<proteinExistence type="predicted"/>
<dbReference type="EMBL" id="FOLG01000003">
    <property type="protein sequence ID" value="SFC23371.1"/>
    <property type="molecule type" value="Genomic_DNA"/>
</dbReference>
<organism evidence="5 6">
    <name type="scientific">Tropicimonas isoalkanivorans</name>
    <dbReference type="NCBI Taxonomy" id="441112"/>
    <lineage>
        <taxon>Bacteria</taxon>
        <taxon>Pseudomonadati</taxon>
        <taxon>Pseudomonadota</taxon>
        <taxon>Alphaproteobacteria</taxon>
        <taxon>Rhodobacterales</taxon>
        <taxon>Roseobacteraceae</taxon>
        <taxon>Tropicimonas</taxon>
    </lineage>
</organism>
<dbReference type="PROSITE" id="PS00198">
    <property type="entry name" value="4FE4S_FER_1"/>
    <property type="match status" value="1"/>
</dbReference>
<evidence type="ECO:0000256" key="3">
    <source>
        <dbReference type="ARBA" id="ARBA00023014"/>
    </source>
</evidence>
<keyword evidence="6" id="KW-1185">Reference proteome</keyword>
<dbReference type="Gene3D" id="3.30.70.20">
    <property type="match status" value="1"/>
</dbReference>
<dbReference type="InterPro" id="IPR009051">
    <property type="entry name" value="Helical_ferredxn"/>
</dbReference>